<name>A0A9W9LGQ9_9EURO</name>
<gene>
    <name evidence="1" type="ORF">N7492_008080</name>
</gene>
<comment type="caution">
    <text evidence="1">The sequence shown here is derived from an EMBL/GenBank/DDBJ whole genome shotgun (WGS) entry which is preliminary data.</text>
</comment>
<dbReference type="InterPro" id="IPR024079">
    <property type="entry name" value="MetalloPept_cat_dom_sf"/>
</dbReference>
<evidence type="ECO:0000313" key="1">
    <source>
        <dbReference type="EMBL" id="KAJ5155277.1"/>
    </source>
</evidence>
<dbReference type="OrthoDB" id="4340678at2759"/>
<reference evidence="1" key="1">
    <citation type="submission" date="2022-11" db="EMBL/GenBank/DDBJ databases">
        <authorList>
            <person name="Petersen C."/>
        </authorList>
    </citation>
    <scope>NUCLEOTIDE SEQUENCE</scope>
    <source>
        <strain evidence="1">IBT 21917</strain>
    </source>
</reference>
<accession>A0A9W9LGQ9</accession>
<dbReference type="EMBL" id="JAPQKO010000006">
    <property type="protein sequence ID" value="KAJ5155277.1"/>
    <property type="molecule type" value="Genomic_DNA"/>
</dbReference>
<reference evidence="1" key="2">
    <citation type="journal article" date="2023" name="IMA Fungus">
        <title>Comparative genomic study of the Penicillium genus elucidates a diverse pangenome and 15 lateral gene transfer events.</title>
        <authorList>
            <person name="Petersen C."/>
            <person name="Sorensen T."/>
            <person name="Nielsen M.R."/>
            <person name="Sondergaard T.E."/>
            <person name="Sorensen J.L."/>
            <person name="Fitzpatrick D.A."/>
            <person name="Frisvad J.C."/>
            <person name="Nielsen K.L."/>
        </authorList>
    </citation>
    <scope>NUCLEOTIDE SEQUENCE</scope>
    <source>
        <strain evidence="1">IBT 21917</strain>
    </source>
</reference>
<dbReference type="AlphaFoldDB" id="A0A9W9LGQ9"/>
<sequence>MHTVVVAVLQGSATHVGLWWHVLGNYFWLQDEHDCDYDTKVSNWVHKILATMVSDPTNNMSDEYGSEDLKRISLWEEDFDKKDKGASAYTSHEDHPRMHIGPSGFLPAWVHLGKTPADKCASLGDEVSEKMLLFATLVVHELTYVNLLTSILPALVNQATRLLRRSPKAKGGKELKWRTDTSLICSHAKTIMNTLHEEFSQCPWGSTMDIQTTTGVMYGPYRTRQLMSQAAYGHVTKSMDVCNADNYAWFVTELYWSITCGRTFGHPSQDETKGPGGMWEQ</sequence>
<dbReference type="GO" id="GO:0008237">
    <property type="term" value="F:metallopeptidase activity"/>
    <property type="evidence" value="ECO:0007669"/>
    <property type="project" value="InterPro"/>
</dbReference>
<proteinExistence type="predicted"/>
<keyword evidence="2" id="KW-1185">Reference proteome</keyword>
<dbReference type="Gene3D" id="3.40.390.10">
    <property type="entry name" value="Collagenase (Catalytic Domain)"/>
    <property type="match status" value="1"/>
</dbReference>
<protein>
    <submittedName>
        <fullName evidence="1">Uncharacterized protein</fullName>
    </submittedName>
</protein>
<evidence type="ECO:0000313" key="2">
    <source>
        <dbReference type="Proteomes" id="UP001146351"/>
    </source>
</evidence>
<dbReference type="Proteomes" id="UP001146351">
    <property type="component" value="Unassembled WGS sequence"/>
</dbReference>
<organism evidence="1 2">
    <name type="scientific">Penicillium capsulatum</name>
    <dbReference type="NCBI Taxonomy" id="69766"/>
    <lineage>
        <taxon>Eukaryota</taxon>
        <taxon>Fungi</taxon>
        <taxon>Dikarya</taxon>
        <taxon>Ascomycota</taxon>
        <taxon>Pezizomycotina</taxon>
        <taxon>Eurotiomycetes</taxon>
        <taxon>Eurotiomycetidae</taxon>
        <taxon>Eurotiales</taxon>
        <taxon>Aspergillaceae</taxon>
        <taxon>Penicillium</taxon>
    </lineage>
</organism>